<keyword evidence="6" id="KW-0539">Nucleus</keyword>
<feature type="compositionally biased region" description="Basic and acidic residues" evidence="7">
    <location>
        <begin position="380"/>
        <end position="398"/>
    </location>
</feature>
<dbReference type="AlphaFoldDB" id="A0A165I8M5"/>
<comment type="subcellular location">
    <subcellularLocation>
        <location evidence="1">Nucleus</location>
    </subcellularLocation>
</comment>
<dbReference type="FunCoup" id="A0A165I8M5">
    <property type="interactions" value="57"/>
</dbReference>
<dbReference type="RefSeq" id="XP_040770244.1">
    <property type="nucleotide sequence ID" value="XM_040903478.1"/>
</dbReference>
<feature type="region of interest" description="Disordered" evidence="7">
    <location>
        <begin position="1"/>
        <end position="65"/>
    </location>
</feature>
<feature type="compositionally biased region" description="Polar residues" evidence="7">
    <location>
        <begin position="680"/>
        <end position="691"/>
    </location>
</feature>
<dbReference type="PANTHER" id="PTHR13011">
    <property type="entry name" value="TFIIF-ALPHA"/>
    <property type="match status" value="1"/>
</dbReference>
<evidence type="ECO:0000256" key="4">
    <source>
        <dbReference type="ARBA" id="ARBA00023125"/>
    </source>
</evidence>
<dbReference type="STRING" id="1314785.A0A165I8M5"/>
<dbReference type="GO" id="GO:0016251">
    <property type="term" value="F:RNA polymerase II general transcription initiation factor activity"/>
    <property type="evidence" value="ECO:0007669"/>
    <property type="project" value="TreeGrafter"/>
</dbReference>
<accession>A0A165I8M5</accession>
<evidence type="ECO:0000256" key="7">
    <source>
        <dbReference type="SAM" id="MobiDB-lite"/>
    </source>
</evidence>
<dbReference type="SUPFAM" id="SSF50916">
    <property type="entry name" value="Rap30/74 interaction domains"/>
    <property type="match status" value="1"/>
</dbReference>
<keyword evidence="5" id="KW-0804">Transcription</keyword>
<evidence type="ECO:0000256" key="3">
    <source>
        <dbReference type="ARBA" id="ARBA00023015"/>
    </source>
</evidence>
<comment type="similarity">
    <text evidence="2">Belongs to the TFIIF alpha subunit family.</text>
</comment>
<dbReference type="GO" id="GO:0006367">
    <property type="term" value="P:transcription initiation at RNA polymerase II promoter"/>
    <property type="evidence" value="ECO:0007669"/>
    <property type="project" value="InterPro"/>
</dbReference>
<feature type="compositionally biased region" description="Acidic residues" evidence="7">
    <location>
        <begin position="347"/>
        <end position="379"/>
    </location>
</feature>
<reference evidence="8 9" key="1">
    <citation type="journal article" date="2016" name="Mol. Biol. Evol.">
        <title>Comparative Genomics of Early-Diverging Mushroom-Forming Fungi Provides Insights into the Origins of Lignocellulose Decay Capabilities.</title>
        <authorList>
            <person name="Nagy L.G."/>
            <person name="Riley R."/>
            <person name="Tritt A."/>
            <person name="Adam C."/>
            <person name="Daum C."/>
            <person name="Floudas D."/>
            <person name="Sun H."/>
            <person name="Yadav J.S."/>
            <person name="Pangilinan J."/>
            <person name="Larsson K.H."/>
            <person name="Matsuura K."/>
            <person name="Barry K."/>
            <person name="Labutti K."/>
            <person name="Kuo R."/>
            <person name="Ohm R.A."/>
            <person name="Bhattacharya S.S."/>
            <person name="Shirouzu T."/>
            <person name="Yoshinaga Y."/>
            <person name="Martin F.M."/>
            <person name="Grigoriev I.V."/>
            <person name="Hibbett D.S."/>
        </authorList>
    </citation>
    <scope>NUCLEOTIDE SEQUENCE [LARGE SCALE GENOMIC DNA]</scope>
    <source>
        <strain evidence="8 9">93-53</strain>
    </source>
</reference>
<evidence type="ECO:0000256" key="1">
    <source>
        <dbReference type="ARBA" id="ARBA00004123"/>
    </source>
</evidence>
<dbReference type="GO" id="GO:0003677">
    <property type="term" value="F:DNA binding"/>
    <property type="evidence" value="ECO:0007669"/>
    <property type="project" value="UniProtKB-KW"/>
</dbReference>
<dbReference type="GO" id="GO:0005674">
    <property type="term" value="C:transcription factor TFIIF complex"/>
    <property type="evidence" value="ECO:0007669"/>
    <property type="project" value="TreeGrafter"/>
</dbReference>
<proteinExistence type="inferred from homology"/>
<dbReference type="InterPro" id="IPR011039">
    <property type="entry name" value="TFIIF_interaction"/>
</dbReference>
<keyword evidence="4" id="KW-0238">DNA-binding</keyword>
<evidence type="ECO:0000256" key="6">
    <source>
        <dbReference type="ARBA" id="ARBA00023242"/>
    </source>
</evidence>
<feature type="region of interest" description="Disordered" evidence="7">
    <location>
        <begin position="672"/>
        <end position="691"/>
    </location>
</feature>
<dbReference type="PANTHER" id="PTHR13011:SF0">
    <property type="entry name" value="GENERAL TRANSCRIPTION FACTOR IIF SUBUNIT 1"/>
    <property type="match status" value="1"/>
</dbReference>
<feature type="region of interest" description="Disordered" evidence="7">
    <location>
        <begin position="303"/>
        <end position="611"/>
    </location>
</feature>
<dbReference type="Proteomes" id="UP000076871">
    <property type="component" value="Unassembled WGS sequence"/>
</dbReference>
<feature type="compositionally biased region" description="Gly residues" evidence="7">
    <location>
        <begin position="576"/>
        <end position="585"/>
    </location>
</feature>
<feature type="compositionally biased region" description="Polar residues" evidence="7">
    <location>
        <begin position="552"/>
        <end position="561"/>
    </location>
</feature>
<protein>
    <submittedName>
        <fullName evidence="8">Rap30/74 interaction domain-containing protein</fullName>
    </submittedName>
</protein>
<evidence type="ECO:0000256" key="2">
    <source>
        <dbReference type="ARBA" id="ARBA00005249"/>
    </source>
</evidence>
<gene>
    <name evidence="8" type="ORF">LAESUDRAFT_638612</name>
</gene>
<dbReference type="EMBL" id="KV427605">
    <property type="protein sequence ID" value="KZT12734.1"/>
    <property type="molecule type" value="Genomic_DNA"/>
</dbReference>
<feature type="compositionally biased region" description="Basic and acidic residues" evidence="7">
    <location>
        <begin position="335"/>
        <end position="346"/>
    </location>
</feature>
<feature type="compositionally biased region" description="Basic residues" evidence="7">
    <location>
        <begin position="1"/>
        <end position="12"/>
    </location>
</feature>
<feature type="compositionally biased region" description="Low complexity" evidence="7">
    <location>
        <begin position="475"/>
        <end position="486"/>
    </location>
</feature>
<dbReference type="GO" id="GO:0001096">
    <property type="term" value="F:TFIIF-class transcription factor complex binding"/>
    <property type="evidence" value="ECO:0007669"/>
    <property type="project" value="TreeGrafter"/>
</dbReference>
<evidence type="ECO:0000256" key="5">
    <source>
        <dbReference type="ARBA" id="ARBA00023163"/>
    </source>
</evidence>
<feature type="compositionally biased region" description="Polar residues" evidence="7">
    <location>
        <begin position="487"/>
        <end position="510"/>
    </location>
</feature>
<organism evidence="8 9">
    <name type="scientific">Laetiporus sulphureus 93-53</name>
    <dbReference type="NCBI Taxonomy" id="1314785"/>
    <lineage>
        <taxon>Eukaryota</taxon>
        <taxon>Fungi</taxon>
        <taxon>Dikarya</taxon>
        <taxon>Basidiomycota</taxon>
        <taxon>Agaricomycotina</taxon>
        <taxon>Agaricomycetes</taxon>
        <taxon>Polyporales</taxon>
        <taxon>Laetiporus</taxon>
    </lineage>
</organism>
<keyword evidence="3" id="KW-0805">Transcription regulation</keyword>
<dbReference type="OrthoDB" id="76676at2759"/>
<dbReference type="InParanoid" id="A0A165I8M5"/>
<sequence length="691" mass="76169">MALLFHQKKKKPAAAAAPKTESEAGRSPSPGKPSQPARPREPKPQKKEDDDDEMTPLPDGPYSEFRLMSSALNGWKYDIMKFDSRKNIDITKWTTPVRLNRKEPRREVDDSVAAAVPQAVGPMLGPDGKPVIGPDGKMVMVDSEGRPIRSGETQANGGDKGKDKEKAPQKKRFQKKTRQVYLVPEETRQLRKEERYPWVMEDASGKETWIGKMEEVSKAELFAMFMPAANDIFKFVPAHRWYKFQRQPNYRVPMQLEEVEALMAKIQKNKEPERVLRRIYGQNASDATKALFKAEREGSVAPVTASTSLGPGGRRLRTVDSGMAGLFGDDDEDGEERKRKIKRELGAEGDVDEMDFEETFADDEEKMDMEDREDEEARELEERLKKEYKSANKAREGYVDESEEEEETTLTRAGKTLQKTLQKLEKDGGYEESDEEENPYASEVEEEEEEVPVPVQTGPAIIPPSPKPRTPSQGTTSFPTPSATPTHINGTKTPMQVKTESPQLDLSRPTSPIAGHGGHSIVAKRATSPKMPKVPIPGTGMRPTSPLAGRMTSPTSPTSPLANGKPSIKRKATDDGTGGPVGPSGAGSTQGAPKKKRRSHAPPPTTELEDRMVIEWLRDTPGATTRDCIHHFTPWLTDEAKKVRFTALVKEVAHLRLGVLVLRPAYRDAVGPGPGAGGASPTSQAVSPAAS</sequence>
<feature type="compositionally biased region" description="Basic and acidic residues" evidence="7">
    <location>
        <begin position="159"/>
        <end position="168"/>
    </location>
</feature>
<dbReference type="GeneID" id="63820509"/>
<name>A0A165I8M5_9APHY</name>
<dbReference type="InterPro" id="IPR008851">
    <property type="entry name" value="TFIIF-alpha"/>
</dbReference>
<feature type="compositionally biased region" description="Acidic residues" evidence="7">
    <location>
        <begin position="430"/>
        <end position="451"/>
    </location>
</feature>
<evidence type="ECO:0000313" key="8">
    <source>
        <dbReference type="EMBL" id="KZT12734.1"/>
    </source>
</evidence>
<dbReference type="GO" id="GO:0032968">
    <property type="term" value="P:positive regulation of transcription elongation by RNA polymerase II"/>
    <property type="evidence" value="ECO:0007669"/>
    <property type="project" value="InterPro"/>
</dbReference>
<feature type="compositionally biased region" description="Acidic residues" evidence="7">
    <location>
        <begin position="399"/>
        <end position="408"/>
    </location>
</feature>
<keyword evidence="9" id="KW-1185">Reference proteome</keyword>
<evidence type="ECO:0000313" key="9">
    <source>
        <dbReference type="Proteomes" id="UP000076871"/>
    </source>
</evidence>
<feature type="compositionally biased region" description="Basic and acidic residues" evidence="7">
    <location>
        <begin position="38"/>
        <end position="48"/>
    </location>
</feature>
<feature type="region of interest" description="Disordered" evidence="7">
    <location>
        <begin position="146"/>
        <end position="177"/>
    </location>
</feature>